<proteinExistence type="inferred from homology"/>
<reference evidence="8 9" key="1">
    <citation type="submission" date="2020-10" db="EMBL/GenBank/DDBJ databases">
        <title>Degradation of 1,4-Dioxane by Xanthobacter sp. YN2, via a Novel Group-2 Soluble Di-Iron Monooxygenase.</title>
        <authorList>
            <person name="Ma F."/>
            <person name="Wang Y."/>
            <person name="Yang J."/>
            <person name="Guo H."/>
            <person name="Su D."/>
            <person name="Yu L."/>
        </authorList>
    </citation>
    <scope>NUCLEOTIDE SEQUENCE [LARGE SCALE GENOMIC DNA]</scope>
    <source>
        <strain evidence="8 9">YN2</strain>
    </source>
</reference>
<keyword evidence="4 6" id="KW-1133">Transmembrane helix</keyword>
<evidence type="ECO:0000256" key="4">
    <source>
        <dbReference type="ARBA" id="ARBA00022989"/>
    </source>
</evidence>
<dbReference type="EMBL" id="CP063362">
    <property type="protein sequence ID" value="QRG04490.1"/>
    <property type="molecule type" value="Genomic_DNA"/>
</dbReference>
<evidence type="ECO:0000256" key="1">
    <source>
        <dbReference type="ARBA" id="ARBA00004141"/>
    </source>
</evidence>
<dbReference type="KEGG" id="xdi:EZH22_14900"/>
<comment type="subcellular location">
    <subcellularLocation>
        <location evidence="1">Membrane</location>
        <topology evidence="1">Multi-pass membrane protein</topology>
    </subcellularLocation>
</comment>
<dbReference type="GO" id="GO:0000271">
    <property type="term" value="P:polysaccharide biosynthetic process"/>
    <property type="evidence" value="ECO:0007669"/>
    <property type="project" value="InterPro"/>
</dbReference>
<evidence type="ECO:0000313" key="9">
    <source>
        <dbReference type="Proteomes" id="UP000596427"/>
    </source>
</evidence>
<evidence type="ECO:0000256" key="5">
    <source>
        <dbReference type="ARBA" id="ARBA00023136"/>
    </source>
</evidence>
<evidence type="ECO:0000259" key="7">
    <source>
        <dbReference type="Pfam" id="PF04138"/>
    </source>
</evidence>
<feature type="transmembrane region" description="Helical" evidence="6">
    <location>
        <begin position="110"/>
        <end position="133"/>
    </location>
</feature>
<keyword evidence="5 6" id="KW-0472">Membrane</keyword>
<feature type="domain" description="GtrA/DPMS transmembrane" evidence="7">
    <location>
        <begin position="21"/>
        <end position="135"/>
    </location>
</feature>
<evidence type="ECO:0000313" key="8">
    <source>
        <dbReference type="EMBL" id="QRG04490.1"/>
    </source>
</evidence>
<feature type="transmembrane region" description="Helical" evidence="6">
    <location>
        <begin position="85"/>
        <end position="104"/>
    </location>
</feature>
<dbReference type="PANTHER" id="PTHR38459:SF1">
    <property type="entry name" value="PROPHAGE BACTOPRENOL-LINKED GLUCOSE TRANSLOCASE HOMOLOG"/>
    <property type="match status" value="1"/>
</dbReference>
<feature type="transmembrane region" description="Helical" evidence="6">
    <location>
        <begin position="21"/>
        <end position="39"/>
    </location>
</feature>
<name>A0A974PK34_9HYPH</name>
<evidence type="ECO:0000256" key="2">
    <source>
        <dbReference type="ARBA" id="ARBA00009399"/>
    </source>
</evidence>
<dbReference type="AlphaFoldDB" id="A0A974PK34"/>
<sequence length="144" mass="15526">MPSSLAGLVHRYRDLVRQFSTFVGVGLAATAAHFAALTLVVEEDLLGPVAGSAVGFVVGGIVSYSLNRRYTFETTRSHAGAVPRFMVIAGVAFGLNGLLMELLVHRLGLFYLLAQAITSGLIMLWTFSGYRLWAFAHRPGARQA</sequence>
<dbReference type="GO" id="GO:0005886">
    <property type="term" value="C:plasma membrane"/>
    <property type="evidence" value="ECO:0007669"/>
    <property type="project" value="TreeGrafter"/>
</dbReference>
<gene>
    <name evidence="8" type="ORF">EZH22_14900</name>
</gene>
<dbReference type="PANTHER" id="PTHR38459">
    <property type="entry name" value="PROPHAGE BACTOPRENOL-LINKED GLUCOSE TRANSLOCASE HOMOLOG"/>
    <property type="match status" value="1"/>
</dbReference>
<dbReference type="RefSeq" id="WP_203191367.1">
    <property type="nucleotide sequence ID" value="NZ_CP063362.1"/>
</dbReference>
<accession>A0A974PK34</accession>
<feature type="transmembrane region" description="Helical" evidence="6">
    <location>
        <begin position="45"/>
        <end position="64"/>
    </location>
</feature>
<evidence type="ECO:0000256" key="6">
    <source>
        <dbReference type="SAM" id="Phobius"/>
    </source>
</evidence>
<protein>
    <submittedName>
        <fullName evidence="8">GtrA family protein</fullName>
    </submittedName>
</protein>
<keyword evidence="9" id="KW-1185">Reference proteome</keyword>
<dbReference type="Pfam" id="PF04138">
    <property type="entry name" value="GtrA_DPMS_TM"/>
    <property type="match status" value="1"/>
</dbReference>
<keyword evidence="3 6" id="KW-0812">Transmembrane</keyword>
<dbReference type="InterPro" id="IPR007267">
    <property type="entry name" value="GtrA_DPMS_TM"/>
</dbReference>
<dbReference type="InterPro" id="IPR051401">
    <property type="entry name" value="GtrA_CellWall_Glycosyl"/>
</dbReference>
<dbReference type="Proteomes" id="UP000596427">
    <property type="component" value="Chromosome"/>
</dbReference>
<organism evidence="8 9">
    <name type="scientific">Xanthobacter dioxanivorans</name>
    <dbReference type="NCBI Taxonomy" id="2528964"/>
    <lineage>
        <taxon>Bacteria</taxon>
        <taxon>Pseudomonadati</taxon>
        <taxon>Pseudomonadota</taxon>
        <taxon>Alphaproteobacteria</taxon>
        <taxon>Hyphomicrobiales</taxon>
        <taxon>Xanthobacteraceae</taxon>
        <taxon>Xanthobacter</taxon>
    </lineage>
</organism>
<comment type="similarity">
    <text evidence="2">Belongs to the GtrA family.</text>
</comment>
<evidence type="ECO:0000256" key="3">
    <source>
        <dbReference type="ARBA" id="ARBA00022692"/>
    </source>
</evidence>